<evidence type="ECO:0000313" key="1">
    <source>
        <dbReference type="EMBL" id="KAJ5525217.1"/>
    </source>
</evidence>
<proteinExistence type="predicted"/>
<gene>
    <name evidence="1" type="ORF">N7494_011867</name>
</gene>
<keyword evidence="2" id="KW-1185">Reference proteome</keyword>
<dbReference type="Proteomes" id="UP001220324">
    <property type="component" value="Unassembled WGS sequence"/>
</dbReference>
<organism evidence="1 2">
    <name type="scientific">Penicillium frequentans</name>
    <dbReference type="NCBI Taxonomy" id="3151616"/>
    <lineage>
        <taxon>Eukaryota</taxon>
        <taxon>Fungi</taxon>
        <taxon>Dikarya</taxon>
        <taxon>Ascomycota</taxon>
        <taxon>Pezizomycotina</taxon>
        <taxon>Eurotiomycetes</taxon>
        <taxon>Eurotiomycetidae</taxon>
        <taxon>Eurotiales</taxon>
        <taxon>Aspergillaceae</taxon>
        <taxon>Penicillium</taxon>
    </lineage>
</organism>
<reference evidence="1 2" key="1">
    <citation type="journal article" date="2023" name="IMA Fungus">
        <title>Comparative genomic study of the Penicillium genus elucidates a diverse pangenome and 15 lateral gene transfer events.</title>
        <authorList>
            <person name="Petersen C."/>
            <person name="Sorensen T."/>
            <person name="Nielsen M.R."/>
            <person name="Sondergaard T.E."/>
            <person name="Sorensen J.L."/>
            <person name="Fitzpatrick D.A."/>
            <person name="Frisvad J.C."/>
            <person name="Nielsen K.L."/>
        </authorList>
    </citation>
    <scope>NUCLEOTIDE SEQUENCE [LARGE SCALE GENOMIC DNA]</scope>
    <source>
        <strain evidence="1 2">IBT 35679</strain>
    </source>
</reference>
<dbReference type="EMBL" id="JAQIZZ010000008">
    <property type="protein sequence ID" value="KAJ5525217.1"/>
    <property type="molecule type" value="Genomic_DNA"/>
</dbReference>
<sequence length="151" mass="16348">MAYHAWYTLHRTESPFLDQIKFPTATEDSPLAHVDFELCELLVGVGPFPLEKSNAVFYPVDFTLELIGEWIEVIVDLYAVDIDQVVVGRNDFGTHVELGAAKGNVPLARAFDLRSGVVGDATWSSVTVDAHAGEANGVNLAKGQCPFSGSP</sequence>
<dbReference type="AlphaFoldDB" id="A0AAD6GAK3"/>
<comment type="caution">
    <text evidence="1">The sequence shown here is derived from an EMBL/GenBank/DDBJ whole genome shotgun (WGS) entry which is preliminary data.</text>
</comment>
<evidence type="ECO:0000313" key="2">
    <source>
        <dbReference type="Proteomes" id="UP001220324"/>
    </source>
</evidence>
<protein>
    <submittedName>
        <fullName evidence="1">Uncharacterized protein</fullName>
    </submittedName>
</protein>
<accession>A0AAD6GAK3</accession>
<name>A0AAD6GAK3_9EURO</name>